<keyword evidence="3" id="KW-1185">Reference proteome</keyword>
<dbReference type="InterPro" id="IPR000182">
    <property type="entry name" value="GNAT_dom"/>
</dbReference>
<dbReference type="InterPro" id="IPR051908">
    <property type="entry name" value="Ribosomal_N-acetyltransferase"/>
</dbReference>
<dbReference type="Gene3D" id="3.40.630.30">
    <property type="match status" value="1"/>
</dbReference>
<comment type="caution">
    <text evidence="2">The sequence shown here is derived from an EMBL/GenBank/DDBJ whole genome shotgun (WGS) entry which is preliminary data.</text>
</comment>
<dbReference type="Proteomes" id="UP001500064">
    <property type="component" value="Unassembled WGS sequence"/>
</dbReference>
<dbReference type="InterPro" id="IPR016181">
    <property type="entry name" value="Acyl_CoA_acyltransferase"/>
</dbReference>
<name>A0ABN2FQL6_9ACTN</name>
<dbReference type="PANTHER" id="PTHR43441">
    <property type="entry name" value="RIBOSOMAL-PROTEIN-SERINE ACETYLTRANSFERASE"/>
    <property type="match status" value="1"/>
</dbReference>
<dbReference type="RefSeq" id="WP_346110018.1">
    <property type="nucleotide sequence ID" value="NZ_BAAAMU010000053.1"/>
</dbReference>
<dbReference type="CDD" id="cd04301">
    <property type="entry name" value="NAT_SF"/>
    <property type="match status" value="1"/>
</dbReference>
<evidence type="ECO:0000259" key="1">
    <source>
        <dbReference type="PROSITE" id="PS51186"/>
    </source>
</evidence>
<dbReference type="PROSITE" id="PS51186">
    <property type="entry name" value="GNAT"/>
    <property type="match status" value="1"/>
</dbReference>
<dbReference type="SUPFAM" id="SSF55729">
    <property type="entry name" value="Acyl-CoA N-acyltransferases (Nat)"/>
    <property type="match status" value="1"/>
</dbReference>
<evidence type="ECO:0000313" key="3">
    <source>
        <dbReference type="Proteomes" id="UP001500064"/>
    </source>
</evidence>
<protein>
    <submittedName>
        <fullName evidence="2">GNAT family protein</fullName>
    </submittedName>
</protein>
<dbReference type="EMBL" id="BAAAMU010000053">
    <property type="protein sequence ID" value="GAA1655745.1"/>
    <property type="molecule type" value="Genomic_DNA"/>
</dbReference>
<accession>A0ABN2FQL6</accession>
<gene>
    <name evidence="2" type="ORF">GCM10009733_061500</name>
</gene>
<organism evidence="2 3">
    <name type="scientific">Nonomuraea maheshkhaliensis</name>
    <dbReference type="NCBI Taxonomy" id="419590"/>
    <lineage>
        <taxon>Bacteria</taxon>
        <taxon>Bacillati</taxon>
        <taxon>Actinomycetota</taxon>
        <taxon>Actinomycetes</taxon>
        <taxon>Streptosporangiales</taxon>
        <taxon>Streptosporangiaceae</taxon>
        <taxon>Nonomuraea</taxon>
    </lineage>
</organism>
<sequence length="173" mass="19610">MGAKLRPIREADIPHIEAGASTLEGLGHFQWFGFRTFHRMRERVAQDGYLGQEGGAFVVESTGAVAGYVTWVKHSWGPESSWNWTIGIILFPEFRGRGIGTAAQKDLVEYLFAHTRAERIQASTDIQNVAEQRALEKAGFQREGILRRAQWRMGEWHDQVLYAVVRERRAPGS</sequence>
<proteinExistence type="predicted"/>
<evidence type="ECO:0000313" key="2">
    <source>
        <dbReference type="EMBL" id="GAA1655745.1"/>
    </source>
</evidence>
<dbReference type="Pfam" id="PF13302">
    <property type="entry name" value="Acetyltransf_3"/>
    <property type="match status" value="1"/>
</dbReference>
<feature type="domain" description="N-acetyltransferase" evidence="1">
    <location>
        <begin position="3"/>
        <end position="171"/>
    </location>
</feature>
<dbReference type="PANTHER" id="PTHR43441:SF2">
    <property type="entry name" value="FAMILY ACETYLTRANSFERASE, PUTATIVE (AFU_ORTHOLOGUE AFUA_7G00850)-RELATED"/>
    <property type="match status" value="1"/>
</dbReference>
<reference evidence="2 3" key="1">
    <citation type="journal article" date="2019" name="Int. J. Syst. Evol. Microbiol.">
        <title>The Global Catalogue of Microorganisms (GCM) 10K type strain sequencing project: providing services to taxonomists for standard genome sequencing and annotation.</title>
        <authorList>
            <consortium name="The Broad Institute Genomics Platform"/>
            <consortium name="The Broad Institute Genome Sequencing Center for Infectious Disease"/>
            <person name="Wu L."/>
            <person name="Ma J."/>
        </authorList>
    </citation>
    <scope>NUCLEOTIDE SEQUENCE [LARGE SCALE GENOMIC DNA]</scope>
    <source>
        <strain evidence="2 3">JCM 13929</strain>
    </source>
</reference>